<dbReference type="Proteomes" id="UP000433883">
    <property type="component" value="Unassembled WGS sequence"/>
</dbReference>
<dbReference type="InterPro" id="IPR036249">
    <property type="entry name" value="Thioredoxin-like_sf"/>
</dbReference>
<evidence type="ECO:0000256" key="3">
    <source>
        <dbReference type="ARBA" id="ARBA00022862"/>
    </source>
</evidence>
<accession>A0A8H3UHZ9</accession>
<sequence length="354" mass="38420">MAEVSAPQETLLQLTRLSQKPGVQSTLLLSRQNGSIVKTTGLISKPSPKIANHTPSNSIDDSDKYTNGSSDSGMQSAEDVARLVFNFVEAAGAFVDGLDKDEEVRLLRVRTKKNELVIVPKPPLTLGQLDIVTTHLPLPHPSILRKRPILEAVAALPLHTILCILVLIPKLDRDLVRREREELLAQPIISLPVPFLCEKVYDLGMALNKSGSIPPDAVLVYDANKEWAGKKVVLVSVPGAFTPGCQAYHLPPYIQKLKELQAKGVDIVAVIASNDGFVMQAWGKVNKVTGDDILFLSDTKTFFSKNYGWDAGAGDRNGRWAMVIDKDGTITYAEVEPSPGQVTVSGAEAVLSKL</sequence>
<dbReference type="Gene3D" id="3.40.30.10">
    <property type="entry name" value="Glutaredoxin"/>
    <property type="match status" value="1"/>
</dbReference>
<dbReference type="Gene3D" id="3.30.450.30">
    <property type="entry name" value="Dynein light chain 2a, cytoplasmic"/>
    <property type="match status" value="1"/>
</dbReference>
<dbReference type="GO" id="GO:0005739">
    <property type="term" value="C:mitochondrion"/>
    <property type="evidence" value="ECO:0007669"/>
    <property type="project" value="TreeGrafter"/>
</dbReference>
<comment type="caution">
    <text evidence="9">The sequence shown here is derived from an EMBL/GenBank/DDBJ whole genome shotgun (WGS) entry which is preliminary data.</text>
</comment>
<keyword evidence="2" id="KW-0575">Peroxidase</keyword>
<organism evidence="9 10">
    <name type="scientific">Venturia inaequalis</name>
    <name type="common">Apple scab fungus</name>
    <dbReference type="NCBI Taxonomy" id="5025"/>
    <lineage>
        <taxon>Eukaryota</taxon>
        <taxon>Fungi</taxon>
        <taxon>Dikarya</taxon>
        <taxon>Ascomycota</taxon>
        <taxon>Pezizomycotina</taxon>
        <taxon>Dothideomycetes</taxon>
        <taxon>Pleosporomycetidae</taxon>
        <taxon>Venturiales</taxon>
        <taxon>Venturiaceae</taxon>
        <taxon>Venturia</taxon>
    </lineage>
</organism>
<dbReference type="Pfam" id="PF08534">
    <property type="entry name" value="Redoxin"/>
    <property type="match status" value="1"/>
</dbReference>
<dbReference type="GO" id="GO:0034599">
    <property type="term" value="P:cellular response to oxidative stress"/>
    <property type="evidence" value="ECO:0007669"/>
    <property type="project" value="InterPro"/>
</dbReference>
<evidence type="ECO:0000259" key="8">
    <source>
        <dbReference type="PROSITE" id="PS51352"/>
    </source>
</evidence>
<evidence type="ECO:0000256" key="7">
    <source>
        <dbReference type="SAM" id="MobiDB-lite"/>
    </source>
</evidence>
<dbReference type="GO" id="GO:0042744">
    <property type="term" value="P:hydrogen peroxide catabolic process"/>
    <property type="evidence" value="ECO:0007669"/>
    <property type="project" value="TreeGrafter"/>
</dbReference>
<evidence type="ECO:0000256" key="2">
    <source>
        <dbReference type="ARBA" id="ARBA00022559"/>
    </source>
</evidence>
<proteinExistence type="inferred from homology"/>
<dbReference type="PANTHER" id="PTHR10430">
    <property type="entry name" value="PEROXIREDOXIN"/>
    <property type="match status" value="1"/>
</dbReference>
<keyword evidence="4" id="KW-0560">Oxidoreductase</keyword>
<protein>
    <recommendedName>
        <fullName evidence="8">Thioredoxin domain-containing protein</fullName>
    </recommendedName>
</protein>
<comment type="similarity">
    <text evidence="1">Belongs to the peroxiredoxin family. Prx5 subfamily.</text>
</comment>
<dbReference type="SUPFAM" id="SSF103196">
    <property type="entry name" value="Roadblock/LC7 domain"/>
    <property type="match status" value="1"/>
</dbReference>
<dbReference type="SUPFAM" id="SSF52833">
    <property type="entry name" value="Thioredoxin-like"/>
    <property type="match status" value="1"/>
</dbReference>
<keyword evidence="3" id="KW-0049">Antioxidant</keyword>
<evidence type="ECO:0000313" key="10">
    <source>
        <dbReference type="Proteomes" id="UP000433883"/>
    </source>
</evidence>
<dbReference type="GO" id="GO:0008379">
    <property type="term" value="F:thioredoxin peroxidase activity"/>
    <property type="evidence" value="ECO:0007669"/>
    <property type="project" value="InterPro"/>
</dbReference>
<dbReference type="GO" id="GO:0005777">
    <property type="term" value="C:peroxisome"/>
    <property type="evidence" value="ECO:0007669"/>
    <property type="project" value="TreeGrafter"/>
</dbReference>
<feature type="compositionally biased region" description="Polar residues" evidence="7">
    <location>
        <begin position="53"/>
        <end position="73"/>
    </location>
</feature>
<dbReference type="AlphaFoldDB" id="A0A8H3UHZ9"/>
<dbReference type="GO" id="GO:0045454">
    <property type="term" value="P:cell redox homeostasis"/>
    <property type="evidence" value="ECO:0007669"/>
    <property type="project" value="TreeGrafter"/>
</dbReference>
<dbReference type="PANTHER" id="PTHR10430:SF16">
    <property type="entry name" value="PEROXIREDOXIN-5, MITOCHONDRIAL"/>
    <property type="match status" value="1"/>
</dbReference>
<dbReference type="InterPro" id="IPR013766">
    <property type="entry name" value="Thioredoxin_domain"/>
</dbReference>
<gene>
    <name evidence="9" type="ORF">BLS_004952</name>
</gene>
<evidence type="ECO:0000256" key="1">
    <source>
        <dbReference type="ARBA" id="ARBA00010505"/>
    </source>
</evidence>
<keyword evidence="5" id="KW-0676">Redox-active center</keyword>
<dbReference type="CDD" id="cd03013">
    <property type="entry name" value="PRX5_like"/>
    <property type="match status" value="1"/>
</dbReference>
<feature type="active site" description="Cysteine sulfenic acid (-SOH) intermediate" evidence="6">
    <location>
        <position position="245"/>
    </location>
</feature>
<feature type="domain" description="Thioredoxin" evidence="8">
    <location>
        <begin position="208"/>
        <end position="354"/>
    </location>
</feature>
<dbReference type="InterPro" id="IPR013740">
    <property type="entry name" value="Redoxin"/>
</dbReference>
<dbReference type="InterPro" id="IPR037944">
    <property type="entry name" value="PRX5-like"/>
</dbReference>
<evidence type="ECO:0000256" key="5">
    <source>
        <dbReference type="ARBA" id="ARBA00023284"/>
    </source>
</evidence>
<dbReference type="PROSITE" id="PS51352">
    <property type="entry name" value="THIOREDOXIN_2"/>
    <property type="match status" value="1"/>
</dbReference>
<dbReference type="EMBL" id="WNWQ01000330">
    <property type="protein sequence ID" value="KAE9970370.1"/>
    <property type="molecule type" value="Genomic_DNA"/>
</dbReference>
<evidence type="ECO:0000256" key="6">
    <source>
        <dbReference type="PIRSR" id="PIRSR637944-1"/>
    </source>
</evidence>
<name>A0A8H3UHZ9_VENIN</name>
<reference evidence="9 10" key="1">
    <citation type="submission" date="2019-11" db="EMBL/GenBank/DDBJ databases">
        <title>Venturia inaequalis Genome Resource.</title>
        <authorList>
            <person name="Lichtner F.J."/>
        </authorList>
    </citation>
    <scope>NUCLEOTIDE SEQUENCE [LARGE SCALE GENOMIC DNA]</scope>
    <source>
        <strain evidence="9">Bline_iso_100314</strain>
    </source>
</reference>
<feature type="region of interest" description="Disordered" evidence="7">
    <location>
        <begin position="40"/>
        <end position="73"/>
    </location>
</feature>
<evidence type="ECO:0000313" key="9">
    <source>
        <dbReference type="EMBL" id="KAE9970370.1"/>
    </source>
</evidence>
<evidence type="ECO:0000256" key="4">
    <source>
        <dbReference type="ARBA" id="ARBA00023002"/>
    </source>
</evidence>